<evidence type="ECO:0000313" key="2">
    <source>
        <dbReference type="Proteomes" id="UP001162992"/>
    </source>
</evidence>
<dbReference type="EMBL" id="CM055099">
    <property type="protein sequence ID" value="KAJ7546215.1"/>
    <property type="molecule type" value="Genomic_DNA"/>
</dbReference>
<name>A0ACC2CWE0_DIPCM</name>
<proteinExistence type="predicted"/>
<comment type="caution">
    <text evidence="1">The sequence shown here is derived from an EMBL/GenBank/DDBJ whole genome shotgun (WGS) entry which is preliminary data.</text>
</comment>
<keyword evidence="2" id="KW-1185">Reference proteome</keyword>
<accession>A0ACC2CWE0</accession>
<organism evidence="1 2">
    <name type="scientific">Diphasiastrum complanatum</name>
    <name type="common">Issler's clubmoss</name>
    <name type="synonym">Lycopodium complanatum</name>
    <dbReference type="NCBI Taxonomy" id="34168"/>
    <lineage>
        <taxon>Eukaryota</taxon>
        <taxon>Viridiplantae</taxon>
        <taxon>Streptophyta</taxon>
        <taxon>Embryophyta</taxon>
        <taxon>Tracheophyta</taxon>
        <taxon>Lycopodiopsida</taxon>
        <taxon>Lycopodiales</taxon>
        <taxon>Lycopodiaceae</taxon>
        <taxon>Lycopodioideae</taxon>
        <taxon>Diphasiastrum</taxon>
    </lineage>
</organism>
<sequence>MKQLPVVFKNDALEKWLLPVQEAIINTNGVFVISGLQGDLTWDQACKIGKKILKTYMRATQHSPYELHPGLDFYKGQARSTSSLRKGKIAANLEDHFDKGLFNVVVGKQSDLQDLQLQSRGGEYHNVVQKLIEAPYHTVFAIVIPGFTLQIFDADLSAARHQAQNQHGIRMAQEFRCRLDPHYKVNGEEIGKILTSTFSKPVTGALNVTVIHFTGEETHLEVTSDTSVEDFKETYCLTKGFRVEDSRFICEGKQLEDGRLLFDYIGSSDQPTIRHVLKLKGRQMVDKQI</sequence>
<protein>
    <submittedName>
        <fullName evidence="1">Uncharacterized protein</fullName>
    </submittedName>
</protein>
<reference evidence="2" key="1">
    <citation type="journal article" date="2024" name="Proc. Natl. Acad. Sci. U.S.A.">
        <title>Extraordinary preservation of gene collinearity over three hundred million years revealed in homosporous lycophytes.</title>
        <authorList>
            <person name="Li C."/>
            <person name="Wickell D."/>
            <person name="Kuo L.Y."/>
            <person name="Chen X."/>
            <person name="Nie B."/>
            <person name="Liao X."/>
            <person name="Peng D."/>
            <person name="Ji J."/>
            <person name="Jenkins J."/>
            <person name="Williams M."/>
            <person name="Shu S."/>
            <person name="Plott C."/>
            <person name="Barry K."/>
            <person name="Rajasekar S."/>
            <person name="Grimwood J."/>
            <person name="Han X."/>
            <person name="Sun S."/>
            <person name="Hou Z."/>
            <person name="He W."/>
            <person name="Dai G."/>
            <person name="Sun C."/>
            <person name="Schmutz J."/>
            <person name="Leebens-Mack J.H."/>
            <person name="Li F.W."/>
            <person name="Wang L."/>
        </authorList>
    </citation>
    <scope>NUCLEOTIDE SEQUENCE [LARGE SCALE GENOMIC DNA]</scope>
    <source>
        <strain evidence="2">cv. PW_Plant_1</strain>
    </source>
</reference>
<gene>
    <name evidence="1" type="ORF">O6H91_08G029900</name>
</gene>
<evidence type="ECO:0000313" key="1">
    <source>
        <dbReference type="EMBL" id="KAJ7546215.1"/>
    </source>
</evidence>
<dbReference type="Proteomes" id="UP001162992">
    <property type="component" value="Chromosome 8"/>
</dbReference>